<dbReference type="RefSeq" id="WP_323451804.1">
    <property type="nucleotide sequence ID" value="NZ_BSBI01000025.1"/>
</dbReference>
<evidence type="ECO:0000313" key="4">
    <source>
        <dbReference type="Proteomes" id="UP001291653"/>
    </source>
</evidence>
<dbReference type="NCBIfam" id="NF041492">
    <property type="entry name" value="MobF"/>
    <property type="match status" value="1"/>
</dbReference>
<protein>
    <recommendedName>
        <fullName evidence="2">TrwC relaxase domain-containing protein</fullName>
    </recommendedName>
</protein>
<sequence>MSRESSQASLLVLWVLGDDRARVVIERAHARAVARVLEWLEGEVAEIRWSSGRKRARLPGLVVAAFRHWDNRDNSPLLHEHLLILNRAQRADGVWYALDTRRLYQHAVAAGTLYTLAMTTEVCEELGLATVPREVTPGLRPVMEIAGVDAEVIEWKSTRRQRIEDAVETIIDQYVKEHGRLPDERARHGLGWWAAQDTRPDKKTPKTSEAAAGVVARVRAPPRSATRYERGKVASLALQNAIRTARTAPPPVRDGAPATTTPPAHTDDHHHHHGDRAAADPPHAVDHPCRGGALTPTQRAAAIHAHQQAAMPKEYA</sequence>
<dbReference type="Proteomes" id="UP001291653">
    <property type="component" value="Unassembled WGS sequence"/>
</dbReference>
<accession>A0ABQ5PBX0</accession>
<evidence type="ECO:0000259" key="2">
    <source>
        <dbReference type="Pfam" id="PF08751"/>
    </source>
</evidence>
<evidence type="ECO:0000313" key="3">
    <source>
        <dbReference type="EMBL" id="GLF99876.1"/>
    </source>
</evidence>
<proteinExistence type="predicted"/>
<feature type="compositionally biased region" description="Basic and acidic residues" evidence="1">
    <location>
        <begin position="265"/>
        <end position="289"/>
    </location>
</feature>
<gene>
    <name evidence="3" type="ORF">SYYSPA8_36285</name>
</gene>
<reference evidence="3 4" key="1">
    <citation type="submission" date="2022-10" db="EMBL/GenBank/DDBJ databases">
        <title>Draft genome sequence of Streptomyces sp. YSPA8.</title>
        <authorList>
            <person name="Moriuchi R."/>
            <person name="Dohra H."/>
            <person name="Yamamura H."/>
            <person name="Kodani S."/>
        </authorList>
    </citation>
    <scope>NUCLEOTIDE SEQUENCE [LARGE SCALE GENOMIC DNA]</scope>
    <source>
        <strain evidence="3 4">YSPA8</strain>
    </source>
</reference>
<dbReference type="EMBL" id="BSBI01000025">
    <property type="protein sequence ID" value="GLF99876.1"/>
    <property type="molecule type" value="Genomic_DNA"/>
</dbReference>
<keyword evidence="4" id="KW-1185">Reference proteome</keyword>
<organism evidence="3 4">
    <name type="scientific">Streptomyces yaizuensis</name>
    <dbReference type="NCBI Taxonomy" id="2989713"/>
    <lineage>
        <taxon>Bacteria</taxon>
        <taxon>Bacillati</taxon>
        <taxon>Actinomycetota</taxon>
        <taxon>Actinomycetes</taxon>
        <taxon>Kitasatosporales</taxon>
        <taxon>Streptomycetaceae</taxon>
        <taxon>Streptomyces</taxon>
    </lineage>
</organism>
<feature type="region of interest" description="Disordered" evidence="1">
    <location>
        <begin position="243"/>
        <end position="294"/>
    </location>
</feature>
<feature type="compositionally biased region" description="Low complexity" evidence="1">
    <location>
        <begin position="253"/>
        <end position="264"/>
    </location>
</feature>
<evidence type="ECO:0000256" key="1">
    <source>
        <dbReference type="SAM" id="MobiDB-lite"/>
    </source>
</evidence>
<dbReference type="SUPFAM" id="SSF55464">
    <property type="entry name" value="Origin of replication-binding domain, RBD-like"/>
    <property type="match status" value="1"/>
</dbReference>
<comment type="caution">
    <text evidence="3">The sequence shown here is derived from an EMBL/GenBank/DDBJ whole genome shotgun (WGS) entry which is preliminary data.</text>
</comment>
<name>A0ABQ5PBX0_9ACTN</name>
<dbReference type="InterPro" id="IPR014862">
    <property type="entry name" value="TrwC"/>
</dbReference>
<dbReference type="Pfam" id="PF08751">
    <property type="entry name" value="TrwC"/>
    <property type="match status" value="1"/>
</dbReference>
<feature type="domain" description="TrwC relaxase" evidence="2">
    <location>
        <begin position="12"/>
        <end position="209"/>
    </location>
</feature>